<dbReference type="Proteomes" id="UP000095283">
    <property type="component" value="Unplaced"/>
</dbReference>
<sequence length="45" mass="5163">MRSLDHDNLCKFVGLSLDGPQMLSVWRYCGRGSLKVSVISCWYKI</sequence>
<reference evidence="2" key="1">
    <citation type="submission" date="2016-11" db="UniProtKB">
        <authorList>
            <consortium name="WormBaseParasite"/>
        </authorList>
    </citation>
    <scope>IDENTIFICATION</scope>
</reference>
<accession>A0A1I7W627</accession>
<keyword evidence="1" id="KW-1185">Reference proteome</keyword>
<protein>
    <submittedName>
        <fullName evidence="2">PK_Tyr_Ser-Thr domain-containing protein</fullName>
    </submittedName>
</protein>
<evidence type="ECO:0000313" key="1">
    <source>
        <dbReference type="Proteomes" id="UP000095283"/>
    </source>
</evidence>
<dbReference type="AlphaFoldDB" id="A0A1I7W627"/>
<proteinExistence type="predicted"/>
<dbReference type="InterPro" id="IPR011009">
    <property type="entry name" value="Kinase-like_dom_sf"/>
</dbReference>
<dbReference type="WBParaSite" id="Hba_00048">
    <property type="protein sequence ID" value="Hba_00048"/>
    <property type="gene ID" value="Hba_00048"/>
</dbReference>
<evidence type="ECO:0000313" key="2">
    <source>
        <dbReference type="WBParaSite" id="Hba_00048"/>
    </source>
</evidence>
<dbReference type="SUPFAM" id="SSF56112">
    <property type="entry name" value="Protein kinase-like (PK-like)"/>
    <property type="match status" value="1"/>
</dbReference>
<organism evidence="1 2">
    <name type="scientific">Heterorhabditis bacteriophora</name>
    <name type="common">Entomopathogenic nematode worm</name>
    <dbReference type="NCBI Taxonomy" id="37862"/>
    <lineage>
        <taxon>Eukaryota</taxon>
        <taxon>Metazoa</taxon>
        <taxon>Ecdysozoa</taxon>
        <taxon>Nematoda</taxon>
        <taxon>Chromadorea</taxon>
        <taxon>Rhabditida</taxon>
        <taxon>Rhabditina</taxon>
        <taxon>Rhabditomorpha</taxon>
        <taxon>Strongyloidea</taxon>
        <taxon>Heterorhabditidae</taxon>
        <taxon>Heterorhabditis</taxon>
    </lineage>
</organism>
<name>A0A1I7W627_HETBA</name>